<evidence type="ECO:0000313" key="1">
    <source>
        <dbReference type="EMBL" id="TFK60581.1"/>
    </source>
</evidence>
<name>A0ACD3A4X1_9AGAR</name>
<proteinExistence type="predicted"/>
<dbReference type="EMBL" id="ML208756">
    <property type="protein sequence ID" value="TFK60581.1"/>
    <property type="molecule type" value="Genomic_DNA"/>
</dbReference>
<sequence length="78" mass="8619">VPFCHRCLLWGHTIQGCRSAPHCLRCGKDHPTEAHNARCLLCRAAGDTITGCTHPPHCRACNSAHFGDSQDCGFYKNR</sequence>
<evidence type="ECO:0000313" key="2">
    <source>
        <dbReference type="Proteomes" id="UP000308600"/>
    </source>
</evidence>
<feature type="non-terminal residue" evidence="1">
    <location>
        <position position="1"/>
    </location>
</feature>
<reference evidence="1 2" key="1">
    <citation type="journal article" date="2019" name="Nat. Ecol. Evol.">
        <title>Megaphylogeny resolves global patterns of mushroom evolution.</title>
        <authorList>
            <person name="Varga T."/>
            <person name="Krizsan K."/>
            <person name="Foldi C."/>
            <person name="Dima B."/>
            <person name="Sanchez-Garcia M."/>
            <person name="Sanchez-Ramirez S."/>
            <person name="Szollosi G.J."/>
            <person name="Szarkandi J.G."/>
            <person name="Papp V."/>
            <person name="Albert L."/>
            <person name="Andreopoulos W."/>
            <person name="Angelini C."/>
            <person name="Antonin V."/>
            <person name="Barry K.W."/>
            <person name="Bougher N.L."/>
            <person name="Buchanan P."/>
            <person name="Buyck B."/>
            <person name="Bense V."/>
            <person name="Catcheside P."/>
            <person name="Chovatia M."/>
            <person name="Cooper J."/>
            <person name="Damon W."/>
            <person name="Desjardin D."/>
            <person name="Finy P."/>
            <person name="Geml J."/>
            <person name="Haridas S."/>
            <person name="Hughes K."/>
            <person name="Justo A."/>
            <person name="Karasinski D."/>
            <person name="Kautmanova I."/>
            <person name="Kiss B."/>
            <person name="Kocsube S."/>
            <person name="Kotiranta H."/>
            <person name="LaButti K.M."/>
            <person name="Lechner B.E."/>
            <person name="Liimatainen K."/>
            <person name="Lipzen A."/>
            <person name="Lukacs Z."/>
            <person name="Mihaltcheva S."/>
            <person name="Morgado L.N."/>
            <person name="Niskanen T."/>
            <person name="Noordeloos M.E."/>
            <person name="Ohm R.A."/>
            <person name="Ortiz-Santana B."/>
            <person name="Ovrebo C."/>
            <person name="Racz N."/>
            <person name="Riley R."/>
            <person name="Savchenko A."/>
            <person name="Shiryaev A."/>
            <person name="Soop K."/>
            <person name="Spirin V."/>
            <person name="Szebenyi C."/>
            <person name="Tomsovsky M."/>
            <person name="Tulloss R.E."/>
            <person name="Uehling J."/>
            <person name="Grigoriev I.V."/>
            <person name="Vagvolgyi C."/>
            <person name="Papp T."/>
            <person name="Martin F.M."/>
            <person name="Miettinen O."/>
            <person name="Hibbett D.S."/>
            <person name="Nagy L.G."/>
        </authorList>
    </citation>
    <scope>NUCLEOTIDE SEQUENCE [LARGE SCALE GENOMIC DNA]</scope>
    <source>
        <strain evidence="1 2">NL-1719</strain>
    </source>
</reference>
<feature type="non-terminal residue" evidence="1">
    <location>
        <position position="78"/>
    </location>
</feature>
<keyword evidence="2" id="KW-1185">Reference proteome</keyword>
<protein>
    <submittedName>
        <fullName evidence="1">Uncharacterized protein</fullName>
    </submittedName>
</protein>
<accession>A0ACD3A4X1</accession>
<organism evidence="1 2">
    <name type="scientific">Pluteus cervinus</name>
    <dbReference type="NCBI Taxonomy" id="181527"/>
    <lineage>
        <taxon>Eukaryota</taxon>
        <taxon>Fungi</taxon>
        <taxon>Dikarya</taxon>
        <taxon>Basidiomycota</taxon>
        <taxon>Agaricomycotina</taxon>
        <taxon>Agaricomycetes</taxon>
        <taxon>Agaricomycetidae</taxon>
        <taxon>Agaricales</taxon>
        <taxon>Pluteineae</taxon>
        <taxon>Pluteaceae</taxon>
        <taxon>Pluteus</taxon>
    </lineage>
</organism>
<gene>
    <name evidence="1" type="ORF">BDN72DRAFT_739745</name>
</gene>
<dbReference type="Proteomes" id="UP000308600">
    <property type="component" value="Unassembled WGS sequence"/>
</dbReference>